<dbReference type="EMBL" id="JACHMU010000001">
    <property type="protein sequence ID" value="MBB5742858.1"/>
    <property type="molecule type" value="Genomic_DNA"/>
</dbReference>
<name>A0A7W9FCW3_9MICO</name>
<evidence type="ECO:0000313" key="2">
    <source>
        <dbReference type="Proteomes" id="UP000517712"/>
    </source>
</evidence>
<reference evidence="1 2" key="1">
    <citation type="submission" date="2020-08" db="EMBL/GenBank/DDBJ databases">
        <title>Sequencing the genomes of 1000 actinobacteria strains.</title>
        <authorList>
            <person name="Klenk H.-P."/>
        </authorList>
    </citation>
    <scope>NUCLEOTIDE SEQUENCE [LARGE SCALE GENOMIC DNA]</scope>
    <source>
        <strain evidence="1 2">DSM 24823</strain>
    </source>
</reference>
<organism evidence="1 2">
    <name type="scientific">Microbacterium ginsengiterrae</name>
    <dbReference type="NCBI Taxonomy" id="546115"/>
    <lineage>
        <taxon>Bacteria</taxon>
        <taxon>Bacillati</taxon>
        <taxon>Actinomycetota</taxon>
        <taxon>Actinomycetes</taxon>
        <taxon>Micrococcales</taxon>
        <taxon>Microbacteriaceae</taxon>
        <taxon>Microbacterium</taxon>
    </lineage>
</organism>
<dbReference type="RefSeq" id="WP_184282473.1">
    <property type="nucleotide sequence ID" value="NZ_BAAAPG010000001.1"/>
</dbReference>
<comment type="caution">
    <text evidence="1">The sequence shown here is derived from an EMBL/GenBank/DDBJ whole genome shotgun (WGS) entry which is preliminary data.</text>
</comment>
<gene>
    <name evidence="1" type="ORF">HD600_001355</name>
</gene>
<accession>A0A7W9FCW3</accession>
<dbReference type="Proteomes" id="UP000517712">
    <property type="component" value="Unassembled WGS sequence"/>
</dbReference>
<keyword evidence="2" id="KW-1185">Reference proteome</keyword>
<protein>
    <submittedName>
        <fullName evidence="1">Uncharacterized protein</fullName>
    </submittedName>
</protein>
<dbReference type="AlphaFoldDB" id="A0A7W9FCW3"/>
<sequence>MGSQTRITGRIALAGAAKHPHAAARLRKAWSALEWLTAEEGEGLPASMPAVRLRESSLLAEGAFHIDVETADVPTVTITGGPFSGVIYGVEELIQRRSESAGSAVAVAADSVRRAPKMAYRTFWTWDHSSNWELNQVGHQEIGVFNSYGKPPQGFLRDYKRMVDFCSMNQIAAIVIYGFFRDSHGGVPAAQELCRYANERGVRILPGVAIGAYGGVYWEGDHKYNLATWLDANPGYEAAMERGVGFQLADLSFPLSFPRSDYTRVACPSEPDNIAWMKDALSWLVETVDVGGVNIEGGDYGVCGCERCVARRGEREAASRRDHDAEFWSHADMADNFPGLYEAARAGRDDRWIYCELQWDNLLDPSAHDPLSTLPDGAIYQHTFNRSYWNRARTELTPAHVDALPTSSNVIRAQYACQWNGDDRTERYAFNALDFAELSKKADEVGMQGVTVWGEPSPFHASAEFSYMAFGRFGYDPSLTWEEFVSQDIGARVGGAAAAESFVALMQELDSSPELDDARLRAIRDEALDGAQSQTGDGVRRWLWLADRANQRVYMGY</sequence>
<proteinExistence type="predicted"/>
<evidence type="ECO:0000313" key="1">
    <source>
        <dbReference type="EMBL" id="MBB5742858.1"/>
    </source>
</evidence>